<feature type="region of interest" description="Disordered" evidence="7">
    <location>
        <begin position="348"/>
        <end position="379"/>
    </location>
</feature>
<protein>
    <recommendedName>
        <fullName evidence="8">Small-subunit processome Utp12 domain-containing protein</fullName>
    </recommendedName>
</protein>
<dbReference type="PROSITE" id="PS00678">
    <property type="entry name" value="WD_REPEATS_1"/>
    <property type="match status" value="3"/>
</dbReference>
<comment type="subcellular location">
    <subcellularLocation>
        <location evidence="1">Nucleus</location>
        <location evidence="1">Nucleolus</location>
    </subcellularLocation>
</comment>
<comment type="similarity">
    <text evidence="5">Belongs to the WD repeat WDR3/UTP12 family.</text>
</comment>
<dbReference type="GO" id="GO:0032040">
    <property type="term" value="C:small-subunit processome"/>
    <property type="evidence" value="ECO:0007669"/>
    <property type="project" value="TreeGrafter"/>
</dbReference>
<dbReference type="InterPro" id="IPR007148">
    <property type="entry name" value="SSU_processome_Utp12"/>
</dbReference>
<feature type="repeat" description="WD" evidence="6">
    <location>
        <begin position="671"/>
        <end position="712"/>
    </location>
</feature>
<dbReference type="SMART" id="SM00320">
    <property type="entry name" value="WD40"/>
    <property type="match status" value="12"/>
</dbReference>
<feature type="compositionally biased region" description="Basic and acidic residues" evidence="7">
    <location>
        <begin position="349"/>
        <end position="358"/>
    </location>
</feature>
<keyword evidence="2 6" id="KW-0853">WD repeat</keyword>
<organism evidence="9 10">
    <name type="scientific">Filobasidium floriforme</name>
    <dbReference type="NCBI Taxonomy" id="5210"/>
    <lineage>
        <taxon>Eukaryota</taxon>
        <taxon>Fungi</taxon>
        <taxon>Dikarya</taxon>
        <taxon>Basidiomycota</taxon>
        <taxon>Agaricomycotina</taxon>
        <taxon>Tremellomycetes</taxon>
        <taxon>Filobasidiales</taxon>
        <taxon>Filobasidiaceae</taxon>
        <taxon>Filobasidium</taxon>
    </lineage>
</organism>
<dbReference type="Gene3D" id="2.130.10.10">
    <property type="entry name" value="YVTN repeat-like/Quinoprotein amine dehydrogenase"/>
    <property type="match status" value="4"/>
</dbReference>
<dbReference type="InterPro" id="IPR020472">
    <property type="entry name" value="WD40_PAC1"/>
</dbReference>
<reference evidence="9" key="1">
    <citation type="submission" date="2020-04" db="EMBL/GenBank/DDBJ databases">
        <title>Analysis of mating type loci in Filobasidium floriforme.</title>
        <authorList>
            <person name="Nowrousian M."/>
        </authorList>
    </citation>
    <scope>NUCLEOTIDE SEQUENCE</scope>
    <source>
        <strain evidence="9">CBS 6242</strain>
    </source>
</reference>
<dbReference type="InterPro" id="IPR001680">
    <property type="entry name" value="WD40_rpt"/>
</dbReference>
<name>A0A8K0JHW2_9TREE</name>
<evidence type="ECO:0000313" key="10">
    <source>
        <dbReference type="Proteomes" id="UP000812966"/>
    </source>
</evidence>
<accession>A0A8K0JHW2</accession>
<feature type="compositionally biased region" description="Basic and acidic residues" evidence="7">
    <location>
        <begin position="367"/>
        <end position="377"/>
    </location>
</feature>
<feature type="compositionally biased region" description="Acidic residues" evidence="7">
    <location>
        <begin position="85"/>
        <end position="96"/>
    </location>
</feature>
<proteinExistence type="inferred from homology"/>
<feature type="region of interest" description="Disordered" evidence="7">
    <location>
        <begin position="820"/>
        <end position="861"/>
    </location>
</feature>
<dbReference type="Pfam" id="PF00400">
    <property type="entry name" value="WD40"/>
    <property type="match status" value="2"/>
</dbReference>
<dbReference type="InterPro" id="IPR015943">
    <property type="entry name" value="WD40/YVTN_repeat-like_dom_sf"/>
</dbReference>
<feature type="repeat" description="WD" evidence="6">
    <location>
        <begin position="135"/>
        <end position="168"/>
    </location>
</feature>
<comment type="caution">
    <text evidence="9">The sequence shown here is derived from an EMBL/GenBank/DDBJ whole genome shotgun (WGS) entry which is preliminary data.</text>
</comment>
<evidence type="ECO:0000259" key="8">
    <source>
        <dbReference type="Pfam" id="PF04003"/>
    </source>
</evidence>
<dbReference type="SUPFAM" id="SSF50978">
    <property type="entry name" value="WD40 repeat-like"/>
    <property type="match status" value="1"/>
</dbReference>
<keyword evidence="3" id="KW-0677">Repeat</keyword>
<feature type="domain" description="Small-subunit processome Utp12" evidence="8">
    <location>
        <begin position="938"/>
        <end position="1037"/>
    </location>
</feature>
<dbReference type="InterPro" id="IPR019775">
    <property type="entry name" value="WD40_repeat_CS"/>
</dbReference>
<dbReference type="PANTHER" id="PTHR19853">
    <property type="entry name" value="WD REPEAT CONTAINING PROTEIN 3 WDR3"/>
    <property type="match status" value="1"/>
</dbReference>
<dbReference type="FunFam" id="2.130.10.10:FF:000157">
    <property type="entry name" value="WD repeat domain 3"/>
    <property type="match status" value="1"/>
</dbReference>
<feature type="repeat" description="WD" evidence="6">
    <location>
        <begin position="481"/>
        <end position="521"/>
    </location>
</feature>
<keyword evidence="10" id="KW-1185">Reference proteome</keyword>
<evidence type="ECO:0000256" key="1">
    <source>
        <dbReference type="ARBA" id="ARBA00004604"/>
    </source>
</evidence>
<sequence length="1075" mass="118409">MVRSYSRHGPTQVFGLITSPAATSYTATSSTDSNTYAFVPAWEDVNVFDVRKGEKVGEWHVPGGREEVVKICAAPRRSSSNVGDGNEEEQDQEEEDEKIFAVAYADGAIRIWSSTFPSTTSSEGYPNQAFELVTFNGHKKSPTALTFSSSGQLLFSGGVEGEIVVWDVLGEVGLFRLKGHRGGVSGLKYLPHPDSTNTGAGVEAKKGFLLSTSKDGMMKLWDLDSRHCLETVVVGRGEVASLDVQRRIESDGFEELSEDVGPKGRWTVLTGSMSGEVKVWEVGYDDLRKGIRENEDGNLNRLIHSIGPLPLPNSSSNTHPIQSIYFHPNSRIPLIYVQTSDKTVQVVRMRSEEDMEARRARKRRREREKAKDKKKGGEDDEMLADEIKVEDGDSTAGTWLERITDYCIVRAKAKIRSFSLVESETSGTLQILLQLNNNSLETWTVPAPPVESASGSVMKKLKALAGTNGVIEPARKYSVEHSGHRADVRTLCVSSDDQVVASASNGQLKLWNLKTGICIRTMDCGYAICSVFLPGDRHVVVGTKGGTLELFDLPSATLLQSVQAHSGPIWGIDVRPDKGGLVTGSADKDVKFWDIRTREVAGEGSKILTRLGEERVIKTKQLSLVHTKTLKMTDDVLAVKYSPDNKLLAVSLLDSTVKVFFQDSLKFFLSLYGHKLPVLSMDISQDSKLIITSSADKNIKIWGLDFGDCHKSIFAHEESIMSVGFEKGMGHDGFGSTGRGSHLFWSIGKDGLVKYWDGDKFDLIQTLRGHHSEIWSLALSHFGDFVVTGGGDRGIRVWERTEDPLFLEEEREREMEQTYESNLLSTLNREDRAVGSGAGGADGENEQDPDAGGADQAGTEADAVKKQTAESLMAGEKILEALELCEADAQTWRDYQESLAKAPAGVREGLLPPQKNPRMTALAREGDPEDGISGAEYVRRVVEGLKGPGLEDALLVLPFDRVRTLVGCLDQWIQGKVSIPLASRILFFLLRTHHHQIVSTRHLRTTLVSLRVNLRDALKHERDILGYNLAGLKYVKRLDDAERIAGVLEGEMDEKVVKARIEEGIKKRKRVGVVA</sequence>
<feature type="repeat" description="WD" evidence="6">
    <location>
        <begin position="562"/>
        <end position="603"/>
    </location>
</feature>
<dbReference type="Pfam" id="PF04003">
    <property type="entry name" value="Utp12"/>
    <property type="match status" value="1"/>
</dbReference>
<keyword evidence="4" id="KW-0539">Nucleus</keyword>
<dbReference type="GO" id="GO:0030515">
    <property type="term" value="F:snoRNA binding"/>
    <property type="evidence" value="ECO:0007669"/>
    <property type="project" value="TreeGrafter"/>
</dbReference>
<dbReference type="AlphaFoldDB" id="A0A8K0JHW2"/>
<evidence type="ECO:0000256" key="4">
    <source>
        <dbReference type="ARBA" id="ARBA00023242"/>
    </source>
</evidence>
<dbReference type="Pfam" id="PF25172">
    <property type="entry name" value="Beta-prop_WDR3_2nd"/>
    <property type="match status" value="1"/>
</dbReference>
<dbReference type="InterPro" id="IPR051570">
    <property type="entry name" value="TBC1_cilium_biogenesis"/>
</dbReference>
<dbReference type="OrthoDB" id="407922at2759"/>
<evidence type="ECO:0000256" key="3">
    <source>
        <dbReference type="ARBA" id="ARBA00022737"/>
    </source>
</evidence>
<dbReference type="FunFam" id="2.130.10.10:FF:000178">
    <property type="entry name" value="WD repeat domain 3"/>
    <property type="match status" value="1"/>
</dbReference>
<feature type="region of interest" description="Disordered" evidence="7">
    <location>
        <begin position="76"/>
        <end position="96"/>
    </location>
</feature>
<dbReference type="PROSITE" id="PS50082">
    <property type="entry name" value="WD_REPEATS_2"/>
    <property type="match status" value="6"/>
</dbReference>
<feature type="repeat" description="WD" evidence="6">
    <location>
        <begin position="767"/>
        <end position="799"/>
    </location>
</feature>
<feature type="repeat" description="WD" evidence="6">
    <location>
        <begin position="208"/>
        <end position="231"/>
    </location>
</feature>
<gene>
    <name evidence="9" type="ORF">FFLO_04967</name>
</gene>
<evidence type="ECO:0000256" key="2">
    <source>
        <dbReference type="ARBA" id="ARBA00022574"/>
    </source>
</evidence>
<evidence type="ECO:0000256" key="6">
    <source>
        <dbReference type="PROSITE-ProRule" id="PRU00221"/>
    </source>
</evidence>
<dbReference type="GO" id="GO:0030490">
    <property type="term" value="P:maturation of SSU-rRNA"/>
    <property type="evidence" value="ECO:0007669"/>
    <property type="project" value="TreeGrafter"/>
</dbReference>
<evidence type="ECO:0000313" key="9">
    <source>
        <dbReference type="EMBL" id="KAG7530541.1"/>
    </source>
</evidence>
<dbReference type="GO" id="GO:0034388">
    <property type="term" value="C:Pwp2p-containing subcomplex of 90S preribosome"/>
    <property type="evidence" value="ECO:0007669"/>
    <property type="project" value="TreeGrafter"/>
</dbReference>
<dbReference type="EMBL" id="JABELV010000115">
    <property type="protein sequence ID" value="KAG7530541.1"/>
    <property type="molecule type" value="Genomic_DNA"/>
</dbReference>
<dbReference type="Proteomes" id="UP000812966">
    <property type="component" value="Unassembled WGS sequence"/>
</dbReference>
<dbReference type="PRINTS" id="PR00320">
    <property type="entry name" value="GPROTEINBRPT"/>
</dbReference>
<evidence type="ECO:0000256" key="5">
    <source>
        <dbReference type="ARBA" id="ARBA00038229"/>
    </source>
</evidence>
<dbReference type="SUPFAM" id="SSF117289">
    <property type="entry name" value="Nucleoporin domain"/>
    <property type="match status" value="1"/>
</dbReference>
<evidence type="ECO:0000256" key="7">
    <source>
        <dbReference type="SAM" id="MobiDB-lite"/>
    </source>
</evidence>
<dbReference type="PANTHER" id="PTHR19853:SF0">
    <property type="entry name" value="WD REPEAT-CONTAINING PROTEIN 3"/>
    <property type="match status" value="1"/>
</dbReference>
<dbReference type="CDD" id="cd00200">
    <property type="entry name" value="WD40"/>
    <property type="match status" value="1"/>
</dbReference>
<dbReference type="InterPro" id="IPR036322">
    <property type="entry name" value="WD40_repeat_dom_sf"/>
</dbReference>
<dbReference type="PROSITE" id="PS50294">
    <property type="entry name" value="WD_REPEATS_REGION"/>
    <property type="match status" value="4"/>
</dbReference>